<proteinExistence type="predicted"/>
<keyword evidence="4" id="KW-1185">Reference proteome</keyword>
<protein>
    <submittedName>
        <fullName evidence="3">Rhamnogalacturonan lyase</fullName>
    </submittedName>
</protein>
<name>A0A8J3Z5S4_9ACTN</name>
<keyword evidence="3" id="KW-0456">Lyase</keyword>
<dbReference type="InterPro" id="IPR013783">
    <property type="entry name" value="Ig-like_fold"/>
</dbReference>
<dbReference type="CDD" id="cd10318">
    <property type="entry name" value="RGL11"/>
    <property type="match status" value="1"/>
</dbReference>
<dbReference type="InterPro" id="IPR049366">
    <property type="entry name" value="RGL11_C"/>
</dbReference>
<feature type="domain" description="Rhamnogalacturonan lyase family 11 C-terminal" evidence="2">
    <location>
        <begin position="191"/>
        <end position="667"/>
    </location>
</feature>
<dbReference type="GO" id="GO:0016829">
    <property type="term" value="F:lyase activity"/>
    <property type="evidence" value="ECO:0007669"/>
    <property type="project" value="UniProtKB-KW"/>
</dbReference>
<dbReference type="Pfam" id="PF21348">
    <property type="entry name" value="RGL11_C"/>
    <property type="match status" value="1"/>
</dbReference>
<evidence type="ECO:0000259" key="1">
    <source>
        <dbReference type="Pfam" id="PF18370"/>
    </source>
</evidence>
<dbReference type="AlphaFoldDB" id="A0A8J3Z5S4"/>
<comment type="caution">
    <text evidence="3">The sequence shown here is derived from an EMBL/GenBank/DDBJ whole genome shotgun (WGS) entry which is preliminary data.</text>
</comment>
<dbReference type="SUPFAM" id="SSF69318">
    <property type="entry name" value="Integrin alpha N-terminal domain"/>
    <property type="match status" value="1"/>
</dbReference>
<evidence type="ECO:0000313" key="3">
    <source>
        <dbReference type="EMBL" id="GIJ57869.1"/>
    </source>
</evidence>
<accession>A0A8J3Z5S4</accession>
<dbReference type="EMBL" id="BOPG01000033">
    <property type="protein sequence ID" value="GIJ57869.1"/>
    <property type="molecule type" value="Genomic_DNA"/>
</dbReference>
<dbReference type="PANTHER" id="PTHR43118:SF1">
    <property type="entry name" value="RHAMNOGALACTURONAN LYASE (EUROFUNG)"/>
    <property type="match status" value="1"/>
</dbReference>
<dbReference type="GO" id="GO:0005975">
    <property type="term" value="P:carbohydrate metabolic process"/>
    <property type="evidence" value="ECO:0007669"/>
    <property type="project" value="UniProtKB-ARBA"/>
</dbReference>
<sequence>MAGAEEIDLCRCFRYISVARKALSSPKCSDPCGEAKGGVGMKRINRVFVVAAVMTVAVGAVAAGGPAAAETVGTGSAGAASAGGGGAAAAQPFAVPADGTTERLDRGLISIRNERGNFVSWRSLTSDAPGTAFNVYRNGSRVNAAPITTATSYLDAGGPKDATYTVRPVVGGAEQATTMADTPVTPFATSQDVPLQIPPGGTTPSGEAYTYVANDASVGDLDGDGQYEIVLKWDPTNAKDNSQSGYTGNVYLDAYKLNGTRLWRIDLGRNIRAGAHYTQFQVFDYDGDGRSEVAVKTADGTRSGTGQVIGSSSADYRNSSGYVLSGPEFLSVFRGTDGAVLATADFVPARGTVSSWGDSYGNRVDRFLAGTAYVDGSRPSIIMARGYYTRSVVSAWDFRNGALTRRWTFDSNSSTNGSAWTGKGNHQLSVADVDGDGRDEIMYGSMAIDDNGNGLWQNSTHHGDAYHVGDFIPSRAGLEVFKPSESTSEVAHWMGDARTGQIIWSAPSCGCDNGRGVAADIWSGNAGAEVWSSAVAGLRSATNGNQVASRKPGSTNFVIWWDGDAQRELLDGTHIDKYGTGGDTRLLTGSGVASNNGTKSTPALSADILGDWREEVIWRTTDNRALRIYSTTDSTSIARPSLMQNRQYRVAIAWQNTAYNQPPHPSFATP</sequence>
<dbReference type="InterPro" id="IPR041624">
    <property type="entry name" value="RGI_lyase"/>
</dbReference>
<dbReference type="InterPro" id="IPR034641">
    <property type="entry name" value="RGL11"/>
</dbReference>
<organism evidence="3 4">
    <name type="scientific">Virgisporangium aurantiacum</name>
    <dbReference type="NCBI Taxonomy" id="175570"/>
    <lineage>
        <taxon>Bacteria</taxon>
        <taxon>Bacillati</taxon>
        <taxon>Actinomycetota</taxon>
        <taxon>Actinomycetes</taxon>
        <taxon>Micromonosporales</taxon>
        <taxon>Micromonosporaceae</taxon>
        <taxon>Virgisporangium</taxon>
    </lineage>
</organism>
<reference evidence="3" key="1">
    <citation type="submission" date="2021-01" db="EMBL/GenBank/DDBJ databases">
        <title>Whole genome shotgun sequence of Virgisporangium aurantiacum NBRC 16421.</title>
        <authorList>
            <person name="Komaki H."/>
            <person name="Tamura T."/>
        </authorList>
    </citation>
    <scope>NUCLEOTIDE SEQUENCE</scope>
    <source>
        <strain evidence="3">NBRC 16421</strain>
    </source>
</reference>
<dbReference type="InterPro" id="IPR028994">
    <property type="entry name" value="Integrin_alpha_N"/>
</dbReference>
<gene>
    <name evidence="3" type="ORF">Vau01_053850</name>
</gene>
<feature type="domain" description="Rhamnogalacturonan I lyase beta-sheet" evidence="1">
    <location>
        <begin position="101"/>
        <end position="179"/>
    </location>
</feature>
<dbReference type="Gene3D" id="2.60.40.10">
    <property type="entry name" value="Immunoglobulins"/>
    <property type="match status" value="1"/>
</dbReference>
<evidence type="ECO:0000313" key="4">
    <source>
        <dbReference type="Proteomes" id="UP000612585"/>
    </source>
</evidence>
<dbReference type="Pfam" id="PF18370">
    <property type="entry name" value="RGI_lyase"/>
    <property type="match status" value="1"/>
</dbReference>
<dbReference type="PANTHER" id="PTHR43118">
    <property type="entry name" value="RHAMNOGALACTURONAN LYASE (EUROFUNG)"/>
    <property type="match status" value="1"/>
</dbReference>
<dbReference type="Proteomes" id="UP000612585">
    <property type="component" value="Unassembled WGS sequence"/>
</dbReference>
<evidence type="ECO:0000259" key="2">
    <source>
        <dbReference type="Pfam" id="PF21348"/>
    </source>
</evidence>